<comment type="caution">
    <text evidence="1">The sequence shown here is derived from an EMBL/GenBank/DDBJ whole genome shotgun (WGS) entry which is preliminary data.</text>
</comment>
<evidence type="ECO:0000313" key="2">
    <source>
        <dbReference type="Proteomes" id="UP001221757"/>
    </source>
</evidence>
<organism evidence="1 2">
    <name type="scientific">Mycena rosella</name>
    <name type="common">Pink bonnet</name>
    <name type="synonym">Agaricus rosellus</name>
    <dbReference type="NCBI Taxonomy" id="1033263"/>
    <lineage>
        <taxon>Eukaryota</taxon>
        <taxon>Fungi</taxon>
        <taxon>Dikarya</taxon>
        <taxon>Basidiomycota</taxon>
        <taxon>Agaricomycotina</taxon>
        <taxon>Agaricomycetes</taxon>
        <taxon>Agaricomycetidae</taxon>
        <taxon>Agaricales</taxon>
        <taxon>Marasmiineae</taxon>
        <taxon>Mycenaceae</taxon>
        <taxon>Mycena</taxon>
    </lineage>
</organism>
<dbReference type="AlphaFoldDB" id="A0AAD7G5T1"/>
<dbReference type="Proteomes" id="UP001221757">
    <property type="component" value="Unassembled WGS sequence"/>
</dbReference>
<proteinExistence type="predicted"/>
<name>A0AAD7G5T1_MYCRO</name>
<keyword evidence="2" id="KW-1185">Reference proteome</keyword>
<protein>
    <submittedName>
        <fullName evidence="1">Uncharacterized protein</fullName>
    </submittedName>
</protein>
<sequence>MNSLVPQQPPIVLAHLYEDQTYRTIDAYLDKGLLNVVWVKRPTSAVFAIPPVDDRDYDSRYTVNRLFVGSTELPDTNATSGTYDGRVFHYFSNEMDKYGVSRLEVAGSEAIPQTAVVVAFRSEPARDGKPGFVGGVTTDSTAQFITYFYPIVCISWFSNVLSSIFLATDPVEGPKKIISLNPYVGSYGEGLGSAHPLGGFGLRSCHFVRFSIN</sequence>
<gene>
    <name evidence="1" type="ORF">B0H17DRAFT_202012</name>
</gene>
<accession>A0AAD7G5T1</accession>
<dbReference type="EMBL" id="JARKIE010000181">
    <property type="protein sequence ID" value="KAJ7670376.1"/>
    <property type="molecule type" value="Genomic_DNA"/>
</dbReference>
<reference evidence="1" key="1">
    <citation type="submission" date="2023-03" db="EMBL/GenBank/DDBJ databases">
        <title>Massive genome expansion in bonnet fungi (Mycena s.s.) driven by repeated elements and novel gene families across ecological guilds.</title>
        <authorList>
            <consortium name="Lawrence Berkeley National Laboratory"/>
            <person name="Harder C.B."/>
            <person name="Miyauchi S."/>
            <person name="Viragh M."/>
            <person name="Kuo A."/>
            <person name="Thoen E."/>
            <person name="Andreopoulos B."/>
            <person name="Lu D."/>
            <person name="Skrede I."/>
            <person name="Drula E."/>
            <person name="Henrissat B."/>
            <person name="Morin E."/>
            <person name="Kohler A."/>
            <person name="Barry K."/>
            <person name="LaButti K."/>
            <person name="Morin E."/>
            <person name="Salamov A."/>
            <person name="Lipzen A."/>
            <person name="Mereny Z."/>
            <person name="Hegedus B."/>
            <person name="Baldrian P."/>
            <person name="Stursova M."/>
            <person name="Weitz H."/>
            <person name="Taylor A."/>
            <person name="Grigoriev I.V."/>
            <person name="Nagy L.G."/>
            <person name="Martin F."/>
            <person name="Kauserud H."/>
        </authorList>
    </citation>
    <scope>NUCLEOTIDE SEQUENCE</scope>
    <source>
        <strain evidence="1">CBHHK067</strain>
    </source>
</reference>
<evidence type="ECO:0000313" key="1">
    <source>
        <dbReference type="EMBL" id="KAJ7670376.1"/>
    </source>
</evidence>